<dbReference type="InterPro" id="IPR028565">
    <property type="entry name" value="MHD"/>
</dbReference>
<reference evidence="7 8" key="1">
    <citation type="journal article" date="2015" name="Plant Cell">
        <title>Oil accumulation by the oleaginous diatom Fistulifera solaris as revealed by the genome and transcriptome.</title>
        <authorList>
            <person name="Tanaka T."/>
            <person name="Maeda Y."/>
            <person name="Veluchamy A."/>
            <person name="Tanaka M."/>
            <person name="Abida H."/>
            <person name="Marechal E."/>
            <person name="Bowler C."/>
            <person name="Muto M."/>
            <person name="Sunaga Y."/>
            <person name="Tanaka M."/>
            <person name="Yoshino T."/>
            <person name="Taniguchi T."/>
            <person name="Fukuda Y."/>
            <person name="Nemoto M."/>
            <person name="Matsumoto M."/>
            <person name="Wong P.S."/>
            <person name="Aburatani S."/>
            <person name="Fujibuchi W."/>
        </authorList>
    </citation>
    <scope>NUCLEOTIDE SEQUENCE [LARGE SCALE GENOMIC DNA]</scope>
    <source>
        <strain evidence="7 8">JPCC DA0580</strain>
    </source>
</reference>
<dbReference type="InterPro" id="IPR001392">
    <property type="entry name" value="Clathrin_mu"/>
</dbReference>
<dbReference type="Pfam" id="PF00928">
    <property type="entry name" value="Adap_comp_sub"/>
    <property type="match status" value="1"/>
</dbReference>
<comment type="similarity">
    <text evidence="5">Belongs to the adaptor complexes medium subunit family.</text>
</comment>
<keyword evidence="8" id="KW-1185">Reference proteome</keyword>
<protein>
    <submittedName>
        <fullName evidence="7">AP-4 complex subunit mu-1</fullName>
    </submittedName>
</protein>
<comment type="caution">
    <text evidence="7">The sequence shown here is derived from an EMBL/GenBank/DDBJ whole genome shotgun (WGS) entry which is preliminary data.</text>
</comment>
<name>A0A1Z5J9P6_FISSO</name>
<dbReference type="InterPro" id="IPR011012">
    <property type="entry name" value="Longin-like_dom_sf"/>
</dbReference>
<evidence type="ECO:0000256" key="2">
    <source>
        <dbReference type="ARBA" id="ARBA00022448"/>
    </source>
</evidence>
<dbReference type="OrthoDB" id="10259133at2759"/>
<accession>A0A1Z5J9P6</accession>
<dbReference type="InterPro" id="IPR036168">
    <property type="entry name" value="AP2_Mu_C_sf"/>
</dbReference>
<feature type="domain" description="MHD" evidence="6">
    <location>
        <begin position="247"/>
        <end position="508"/>
    </location>
</feature>
<dbReference type="InterPro" id="IPR018240">
    <property type="entry name" value="Clathrin_mu_CS"/>
</dbReference>
<dbReference type="Proteomes" id="UP000198406">
    <property type="component" value="Unassembled WGS sequence"/>
</dbReference>
<evidence type="ECO:0000256" key="3">
    <source>
        <dbReference type="ARBA" id="ARBA00022927"/>
    </source>
</evidence>
<dbReference type="SUPFAM" id="SSF64356">
    <property type="entry name" value="SNARE-like"/>
    <property type="match status" value="2"/>
</dbReference>
<dbReference type="AlphaFoldDB" id="A0A1Z5J9P6"/>
<dbReference type="PIRSF" id="PIRSF005992">
    <property type="entry name" value="Clathrin_mu"/>
    <property type="match status" value="1"/>
</dbReference>
<comment type="subcellular location">
    <subcellularLocation>
        <location evidence="1">Endomembrane system</location>
    </subcellularLocation>
</comment>
<evidence type="ECO:0000256" key="1">
    <source>
        <dbReference type="ARBA" id="ARBA00004308"/>
    </source>
</evidence>
<proteinExistence type="inferred from homology"/>
<sequence length="509" mass="56460">MITNFFVLSPRGDTILAKQYRSNESSSGKDMGAHERTHTEAFFRKIKFWDDTKSVAEDAEDISTSSVGIESSSSTSVTTKRMGDAPPVFVMPDGLTYFHIRRNGLVLGASSARNVSPNTVLEVITTYVICGLSLIRISFCLSPLLGQLLSTIARIFKDYCGTLSEEALRKNFILCYELLDEMIDFGYPQVTRTENLKSFVYNEPIVVDSVPLTGNMVNPKTASAAAVHKPVISSVSANGRKTTGQQNSEIFVDILERLNVLFSNNGYVLNSTIDGCIQMKSYLAGNPELRLALNEDLVIGKNSGRYGSVCVDDMNFNDCVNRNEFESARTLSFIPPDGEFVVLNYRITGEFSTPFRIFPSIEEVSPTKVEITVLIRAEMPSNHFGANVIVEMPMPPGVTAAASCSLIHAPGTGHASAEYIAAEHKIVWTMKKFPGGAEQTMKVKVTLNKPCTTQIRRQMGPINMCFEIPMYNVSNLQVRYLRVAENMVGYTPYRWVRYVTQSSSYVCRL</sequence>
<dbReference type="CDD" id="cd09253">
    <property type="entry name" value="AP-4_Mu4_Cterm"/>
    <property type="match status" value="1"/>
</dbReference>
<dbReference type="EMBL" id="BDSP01000022">
    <property type="protein sequence ID" value="GAX10724.1"/>
    <property type="molecule type" value="Genomic_DNA"/>
</dbReference>
<dbReference type="PROSITE" id="PS51072">
    <property type="entry name" value="MHD"/>
    <property type="match status" value="1"/>
</dbReference>
<dbReference type="SUPFAM" id="SSF49447">
    <property type="entry name" value="Second domain of Mu2 adaptin subunit (ap50) of ap2 adaptor"/>
    <property type="match status" value="1"/>
</dbReference>
<dbReference type="GO" id="GO:0016192">
    <property type="term" value="P:vesicle-mediated transport"/>
    <property type="evidence" value="ECO:0007669"/>
    <property type="project" value="InterPro"/>
</dbReference>
<evidence type="ECO:0000256" key="4">
    <source>
        <dbReference type="ARBA" id="ARBA00023136"/>
    </source>
</evidence>
<evidence type="ECO:0000313" key="7">
    <source>
        <dbReference type="EMBL" id="GAX10724.1"/>
    </source>
</evidence>
<dbReference type="Gene3D" id="2.60.40.1170">
    <property type="entry name" value="Mu homology domain, subdomain B"/>
    <property type="match status" value="2"/>
</dbReference>
<dbReference type="InterPro" id="IPR050431">
    <property type="entry name" value="Adaptor_comp_med_subunit"/>
</dbReference>
<evidence type="ECO:0000259" key="6">
    <source>
        <dbReference type="PROSITE" id="PS51072"/>
    </source>
</evidence>
<gene>
    <name evidence="7" type="ORF">FisN_14Lh240</name>
</gene>
<keyword evidence="3 5" id="KW-0653">Protein transport</keyword>
<dbReference type="GO" id="GO:0030131">
    <property type="term" value="C:clathrin adaptor complex"/>
    <property type="evidence" value="ECO:0007669"/>
    <property type="project" value="UniProtKB-UniRule"/>
</dbReference>
<dbReference type="GO" id="GO:0006886">
    <property type="term" value="P:intracellular protein transport"/>
    <property type="evidence" value="ECO:0007669"/>
    <property type="project" value="UniProtKB-UniRule"/>
</dbReference>
<dbReference type="GO" id="GO:0012505">
    <property type="term" value="C:endomembrane system"/>
    <property type="evidence" value="ECO:0007669"/>
    <property type="project" value="UniProtKB-SubCell"/>
</dbReference>
<evidence type="ECO:0000256" key="5">
    <source>
        <dbReference type="PIRNR" id="PIRNR005992"/>
    </source>
</evidence>
<organism evidence="7 8">
    <name type="scientific">Fistulifera solaris</name>
    <name type="common">Oleaginous diatom</name>
    <dbReference type="NCBI Taxonomy" id="1519565"/>
    <lineage>
        <taxon>Eukaryota</taxon>
        <taxon>Sar</taxon>
        <taxon>Stramenopiles</taxon>
        <taxon>Ochrophyta</taxon>
        <taxon>Bacillariophyta</taxon>
        <taxon>Bacillariophyceae</taxon>
        <taxon>Bacillariophycidae</taxon>
        <taxon>Naviculales</taxon>
        <taxon>Naviculaceae</taxon>
        <taxon>Fistulifera</taxon>
    </lineage>
</organism>
<keyword evidence="4" id="KW-0472">Membrane</keyword>
<keyword evidence="2 5" id="KW-0813">Transport</keyword>
<dbReference type="CDD" id="cd14838">
    <property type="entry name" value="AP4_Mu_N"/>
    <property type="match status" value="1"/>
</dbReference>
<evidence type="ECO:0000313" key="8">
    <source>
        <dbReference type="Proteomes" id="UP000198406"/>
    </source>
</evidence>
<dbReference type="PROSITE" id="PS00991">
    <property type="entry name" value="CLAT_ADAPTOR_M_2"/>
    <property type="match status" value="1"/>
</dbReference>
<dbReference type="Gene3D" id="3.30.450.60">
    <property type="match status" value="2"/>
</dbReference>
<dbReference type="FunCoup" id="A0A1Z5J9P6">
    <property type="interactions" value="317"/>
</dbReference>
<dbReference type="InParanoid" id="A0A1Z5J9P6"/>
<dbReference type="PANTHER" id="PTHR10529">
    <property type="entry name" value="AP COMPLEX SUBUNIT MU"/>
    <property type="match status" value="1"/>
</dbReference>